<name>A0A430FPR1_9BIFI</name>
<dbReference type="OrthoDB" id="9796381at2"/>
<reference evidence="1 2" key="1">
    <citation type="submission" date="2018-09" db="EMBL/GenBank/DDBJ databases">
        <title>Characterization of the phylogenetic diversity of five novel species belonging to the genus Bifidobacterium.</title>
        <authorList>
            <person name="Lugli G.A."/>
            <person name="Duranti S."/>
            <person name="Milani C."/>
        </authorList>
    </citation>
    <scope>NUCLEOTIDE SEQUENCE [LARGE SCALE GENOMIC DNA]</scope>
    <source>
        <strain evidence="1 2">2036B</strain>
    </source>
</reference>
<sequence length="179" mass="20009">MSQAVASTTRRIRHANMDDFAAMQQIYAHARQIMRDNGNASQWGTTYPTDSIIEADIRERRAMLLVDNEGPDGAERILAQFALCPGPDPAYAHIEGAWLDDDPYVAIHRVASAGVEHRAARDAIAWVVQHYGNVRADTHAHNKLMQHALETSGFARCGLITLPDHSSDAIRIAYQRHEW</sequence>
<comment type="caution">
    <text evidence="1">The sequence shown here is derived from an EMBL/GenBank/DDBJ whole genome shotgun (WGS) entry which is preliminary data.</text>
</comment>
<dbReference type="GO" id="GO:0016740">
    <property type="term" value="F:transferase activity"/>
    <property type="evidence" value="ECO:0007669"/>
    <property type="project" value="UniProtKB-KW"/>
</dbReference>
<evidence type="ECO:0000313" key="1">
    <source>
        <dbReference type="EMBL" id="RSX54830.1"/>
    </source>
</evidence>
<gene>
    <name evidence="1" type="ORF">D2E26_0884</name>
</gene>
<keyword evidence="2" id="KW-1185">Reference proteome</keyword>
<dbReference type="SUPFAM" id="SSF55729">
    <property type="entry name" value="Acyl-CoA N-acyltransferases (Nat)"/>
    <property type="match status" value="1"/>
</dbReference>
<dbReference type="Gene3D" id="3.40.630.30">
    <property type="match status" value="1"/>
</dbReference>
<accession>A0A430FPR1</accession>
<protein>
    <submittedName>
        <fullName evidence="1">Histone acetyltransferase</fullName>
    </submittedName>
</protein>
<organism evidence="1 2">
    <name type="scientific">Bifidobacterium dolichotidis</name>
    <dbReference type="NCBI Taxonomy" id="2306976"/>
    <lineage>
        <taxon>Bacteria</taxon>
        <taxon>Bacillati</taxon>
        <taxon>Actinomycetota</taxon>
        <taxon>Actinomycetes</taxon>
        <taxon>Bifidobacteriales</taxon>
        <taxon>Bifidobacteriaceae</taxon>
        <taxon>Bifidobacterium</taxon>
    </lineage>
</organism>
<dbReference type="EMBL" id="QXGM01000002">
    <property type="protein sequence ID" value="RSX54830.1"/>
    <property type="molecule type" value="Genomic_DNA"/>
</dbReference>
<dbReference type="AlphaFoldDB" id="A0A430FPR1"/>
<evidence type="ECO:0000313" key="2">
    <source>
        <dbReference type="Proteomes" id="UP000287609"/>
    </source>
</evidence>
<dbReference type="Proteomes" id="UP000287609">
    <property type="component" value="Unassembled WGS sequence"/>
</dbReference>
<dbReference type="RefSeq" id="WP_125963527.1">
    <property type="nucleotide sequence ID" value="NZ_QXGM01000002.1"/>
</dbReference>
<keyword evidence="1" id="KW-0808">Transferase</keyword>
<dbReference type="InterPro" id="IPR016181">
    <property type="entry name" value="Acyl_CoA_acyltransferase"/>
</dbReference>
<proteinExistence type="predicted"/>